<feature type="transmembrane region" description="Helical" evidence="1">
    <location>
        <begin position="30"/>
        <end position="50"/>
    </location>
</feature>
<gene>
    <name evidence="2" type="ORF">FD755_002103</name>
</gene>
<evidence type="ECO:0000313" key="2">
    <source>
        <dbReference type="EMBL" id="KAB0387147.1"/>
    </source>
</evidence>
<keyword evidence="1" id="KW-1133">Transmembrane helix</keyword>
<proteinExistence type="predicted"/>
<accession>A0A5J5N341</accession>
<name>A0A5J5N341_MUNRE</name>
<sequence length="81" mass="9494">MEKLGIKPSCASWILSRFCWQTSVKRLKSLYLFYICFCFSALWLSTVGGHDLENQIITVFSNFSDISFEVFVVLQWWLMIA</sequence>
<evidence type="ECO:0000256" key="1">
    <source>
        <dbReference type="SAM" id="Phobius"/>
    </source>
</evidence>
<keyword evidence="3" id="KW-1185">Reference proteome</keyword>
<comment type="caution">
    <text evidence="2">The sequence shown here is derived from an EMBL/GenBank/DDBJ whole genome shotgun (WGS) entry which is preliminary data.</text>
</comment>
<keyword evidence="1" id="KW-0472">Membrane</keyword>
<dbReference type="EMBL" id="VCEB01000001">
    <property type="protein sequence ID" value="KAB0387147.1"/>
    <property type="molecule type" value="Genomic_DNA"/>
</dbReference>
<keyword evidence="1" id="KW-0812">Transmembrane</keyword>
<protein>
    <submittedName>
        <fullName evidence="2">Uncharacterized protein</fullName>
    </submittedName>
</protein>
<dbReference type="Proteomes" id="UP000326062">
    <property type="component" value="Chromosome 1"/>
</dbReference>
<evidence type="ECO:0000313" key="3">
    <source>
        <dbReference type="Proteomes" id="UP000326062"/>
    </source>
</evidence>
<dbReference type="AlphaFoldDB" id="A0A5J5N341"/>
<feature type="transmembrane region" description="Helical" evidence="1">
    <location>
        <begin position="56"/>
        <end position="78"/>
    </location>
</feature>
<reference evidence="2 3" key="1">
    <citation type="submission" date="2019-06" db="EMBL/GenBank/DDBJ databases">
        <title>Discovery of a novel chromosome fission-fusion reversal in muntjac.</title>
        <authorList>
            <person name="Mudd A.B."/>
            <person name="Bredeson J.V."/>
            <person name="Baum R."/>
            <person name="Hockemeyer D."/>
            <person name="Rokhsar D.S."/>
        </authorList>
    </citation>
    <scope>NUCLEOTIDE SEQUENCE [LARGE SCALE GENOMIC DNA]</scope>
    <source>
        <strain evidence="2">UCam_UCB_Mr</strain>
        <tissue evidence="2">Fibroblast cell line</tissue>
    </source>
</reference>
<organism evidence="2 3">
    <name type="scientific">Muntiacus reevesi</name>
    <name type="common">Reeves' muntjac</name>
    <name type="synonym">Cervus reevesi</name>
    <dbReference type="NCBI Taxonomy" id="9886"/>
    <lineage>
        <taxon>Eukaryota</taxon>
        <taxon>Metazoa</taxon>
        <taxon>Chordata</taxon>
        <taxon>Craniata</taxon>
        <taxon>Vertebrata</taxon>
        <taxon>Euteleostomi</taxon>
        <taxon>Mammalia</taxon>
        <taxon>Eutheria</taxon>
        <taxon>Laurasiatheria</taxon>
        <taxon>Artiodactyla</taxon>
        <taxon>Ruminantia</taxon>
        <taxon>Pecora</taxon>
        <taxon>Cervidae</taxon>
        <taxon>Muntiacinae</taxon>
        <taxon>Muntiacus</taxon>
    </lineage>
</organism>